<reference evidence="3 4" key="1">
    <citation type="submission" date="2020-06" db="EMBL/GenBank/DDBJ databases">
        <title>Nonomuraea sp. SMC257, a novel actinomycete isolated from soil.</title>
        <authorList>
            <person name="Chanama M."/>
        </authorList>
    </citation>
    <scope>NUCLEOTIDE SEQUENCE [LARGE SCALE GENOMIC DNA]</scope>
    <source>
        <strain evidence="3 4">SMC257</strain>
    </source>
</reference>
<name>A0A7Y6I693_9ACTN</name>
<dbReference type="EMBL" id="JABWGN010000005">
    <property type="protein sequence ID" value="NUW32324.1"/>
    <property type="molecule type" value="Genomic_DNA"/>
</dbReference>
<comment type="caution">
    <text evidence="3">The sequence shown here is derived from an EMBL/GenBank/DDBJ whole genome shotgun (WGS) entry which is preliminary data.</text>
</comment>
<feature type="chain" id="PRO_5031235155" evidence="2">
    <location>
        <begin position="29"/>
        <end position="147"/>
    </location>
</feature>
<evidence type="ECO:0000256" key="2">
    <source>
        <dbReference type="SAM" id="SignalP"/>
    </source>
</evidence>
<evidence type="ECO:0000313" key="4">
    <source>
        <dbReference type="Proteomes" id="UP000586042"/>
    </source>
</evidence>
<feature type="compositionally biased region" description="Polar residues" evidence="1">
    <location>
        <begin position="63"/>
        <end position="75"/>
    </location>
</feature>
<protein>
    <submittedName>
        <fullName evidence="3">Uncharacterized protein</fullName>
    </submittedName>
</protein>
<feature type="signal peptide" evidence="2">
    <location>
        <begin position="1"/>
        <end position="28"/>
    </location>
</feature>
<dbReference type="RefSeq" id="WP_175589794.1">
    <property type="nucleotide sequence ID" value="NZ_JABWGN010000005.1"/>
</dbReference>
<evidence type="ECO:0000256" key="1">
    <source>
        <dbReference type="SAM" id="MobiDB-lite"/>
    </source>
</evidence>
<dbReference type="Proteomes" id="UP000586042">
    <property type="component" value="Unassembled WGS sequence"/>
</dbReference>
<evidence type="ECO:0000313" key="3">
    <source>
        <dbReference type="EMBL" id="NUW32324.1"/>
    </source>
</evidence>
<dbReference type="AlphaFoldDB" id="A0A7Y6I693"/>
<feature type="compositionally biased region" description="Low complexity" evidence="1">
    <location>
        <begin position="25"/>
        <end position="50"/>
    </location>
</feature>
<keyword evidence="2" id="KW-0732">Signal</keyword>
<gene>
    <name evidence="3" type="ORF">HTZ77_12895</name>
</gene>
<proteinExistence type="predicted"/>
<sequence length="147" mass="14624">MKRASIATVAGLILTAGLLGQGAAGASAADRTGPAAATTGPADAAATTAAPKPPKGARAVVQVSPNPTTRRGQEITITGNCGGGQKLKEVIGGVIQRPTLTNIRIIDDNPEGFVAKATLARQIGYGVGPIMVSCGDEMGVTLLVTHV</sequence>
<keyword evidence="4" id="KW-1185">Reference proteome</keyword>
<organism evidence="3 4">
    <name type="scientific">Nonomuraea montanisoli</name>
    <dbReference type="NCBI Taxonomy" id="2741721"/>
    <lineage>
        <taxon>Bacteria</taxon>
        <taxon>Bacillati</taxon>
        <taxon>Actinomycetota</taxon>
        <taxon>Actinomycetes</taxon>
        <taxon>Streptosporangiales</taxon>
        <taxon>Streptosporangiaceae</taxon>
        <taxon>Nonomuraea</taxon>
    </lineage>
</organism>
<feature type="region of interest" description="Disordered" evidence="1">
    <location>
        <begin position="25"/>
        <end position="75"/>
    </location>
</feature>
<accession>A0A7Y6I693</accession>